<comment type="caution">
    <text evidence="2">The sequence shown here is derived from an EMBL/GenBank/DDBJ whole genome shotgun (WGS) entry which is preliminary data.</text>
</comment>
<dbReference type="InterPro" id="IPR025940">
    <property type="entry name" value="SpoIISA_toxin"/>
</dbReference>
<keyword evidence="1" id="KW-0812">Transmembrane</keyword>
<keyword evidence="3" id="KW-1185">Reference proteome</keyword>
<sequence>MEKEALGFSILIGILLLFILYVYIQSWRSFRNKEDNRFNENLYQYRKTLYFLFVLCLGILWIVQILSIKDWQTLLILAVIVVFIDISVFSTPTIKKIWRTEFQAFDPLKSYIQENSLLEERQKDKLNYFSQLIQIAPLIKSDIDSRDLEFSEALSIFLSYYAEAFGLRIHLYQVEANRQNEEQPYETIDLFIETIQIIKQTHTLDWSTMPDNLVKPDETASSETIVIETLWNGDIVALDREEKHGKGMAHLCPVFVGEDEIFLLFIEEHHQRVYEMDALFLTNLACLFCFFEKQNE</sequence>
<evidence type="ECO:0000313" key="2">
    <source>
        <dbReference type="EMBL" id="PWU69109.1"/>
    </source>
</evidence>
<feature type="transmembrane region" description="Helical" evidence="1">
    <location>
        <begin position="48"/>
        <end position="68"/>
    </location>
</feature>
<proteinExistence type="predicted"/>
<gene>
    <name evidence="2" type="ORF">DLJ74_09870</name>
</gene>
<keyword evidence="1" id="KW-0472">Membrane</keyword>
<feature type="transmembrane region" description="Helical" evidence="1">
    <location>
        <begin position="6"/>
        <end position="27"/>
    </location>
</feature>
<dbReference type="AlphaFoldDB" id="A0A317L5K3"/>
<dbReference type="Pfam" id="PF14171">
    <property type="entry name" value="SpoIISA_toxin"/>
    <property type="match status" value="1"/>
</dbReference>
<feature type="transmembrane region" description="Helical" evidence="1">
    <location>
        <begin position="74"/>
        <end position="94"/>
    </location>
</feature>
<dbReference type="GO" id="GO:0016020">
    <property type="term" value="C:membrane"/>
    <property type="evidence" value="ECO:0007669"/>
    <property type="project" value="InterPro"/>
</dbReference>
<accession>A0A317L5K3</accession>
<keyword evidence="1" id="KW-1133">Transmembrane helix</keyword>
<name>A0A317L5K3_9BACI</name>
<evidence type="ECO:0000313" key="3">
    <source>
        <dbReference type="Proteomes" id="UP000245624"/>
    </source>
</evidence>
<dbReference type="EMBL" id="QGTD01000008">
    <property type="protein sequence ID" value="PWU69109.1"/>
    <property type="molecule type" value="Genomic_DNA"/>
</dbReference>
<evidence type="ECO:0000256" key="1">
    <source>
        <dbReference type="SAM" id="Phobius"/>
    </source>
</evidence>
<evidence type="ECO:0008006" key="4">
    <source>
        <dbReference type="Google" id="ProtNLM"/>
    </source>
</evidence>
<reference evidence="2 3" key="1">
    <citation type="submission" date="2018-05" db="EMBL/GenBank/DDBJ databases">
        <title>Genomic analysis of Gracilibacillus dipsosauri DD1 reveals novel features of a salt-tolerant amylase.</title>
        <authorList>
            <person name="Deutch C.E."/>
            <person name="Yang S."/>
        </authorList>
    </citation>
    <scope>NUCLEOTIDE SEQUENCE [LARGE SCALE GENOMIC DNA]</scope>
    <source>
        <strain evidence="2 3">DD1</strain>
    </source>
</reference>
<dbReference type="Proteomes" id="UP000245624">
    <property type="component" value="Unassembled WGS sequence"/>
</dbReference>
<dbReference type="OrthoDB" id="2852651at2"/>
<protein>
    <recommendedName>
        <fullName evidence="4">Stage II sporulation protein SA</fullName>
    </recommendedName>
</protein>
<organism evidence="2 3">
    <name type="scientific">Gracilibacillus dipsosauri</name>
    <dbReference type="NCBI Taxonomy" id="178340"/>
    <lineage>
        <taxon>Bacteria</taxon>
        <taxon>Bacillati</taxon>
        <taxon>Bacillota</taxon>
        <taxon>Bacilli</taxon>
        <taxon>Bacillales</taxon>
        <taxon>Bacillaceae</taxon>
        <taxon>Gracilibacillus</taxon>
    </lineage>
</organism>